<protein>
    <recommendedName>
        <fullName evidence="4">Cytochrome c domain-containing protein</fullName>
    </recommendedName>
</protein>
<evidence type="ECO:0000256" key="1">
    <source>
        <dbReference type="SAM" id="SignalP"/>
    </source>
</evidence>
<name>A0A554WMQ3_9BURK</name>
<dbReference type="InterPro" id="IPR036909">
    <property type="entry name" value="Cyt_c-like_dom_sf"/>
</dbReference>
<dbReference type="AlphaFoldDB" id="A0A554WMQ3"/>
<dbReference type="OrthoDB" id="8910827at2"/>
<dbReference type="SUPFAM" id="SSF46626">
    <property type="entry name" value="Cytochrome c"/>
    <property type="match status" value="1"/>
</dbReference>
<feature type="chain" id="PRO_5022105681" description="Cytochrome c domain-containing protein" evidence="1">
    <location>
        <begin position="37"/>
        <end position="115"/>
    </location>
</feature>
<dbReference type="Proteomes" id="UP000320225">
    <property type="component" value="Unassembled WGS sequence"/>
</dbReference>
<reference evidence="2 3" key="1">
    <citation type="submission" date="2019-07" db="EMBL/GenBank/DDBJ databases">
        <title>Tepidimonas sediminis YIM 72259 draft genome.</title>
        <authorList>
            <person name="Da Costa M.S."/>
            <person name="Froufe H.J.C."/>
            <person name="Egas C."/>
            <person name="Albuquerque L."/>
        </authorList>
    </citation>
    <scope>NUCLEOTIDE SEQUENCE [LARGE SCALE GENOMIC DNA]</scope>
    <source>
        <strain evidence="2 3">YIM 72259</strain>
    </source>
</reference>
<sequence length="115" mass="12078">MTLRHAPGPRAVRRWRALRAAALAAAWLGAVGSAHADAALALDKGCFSCHGEPPRGKAPTLAALAQRYAGLSAAELASKAEKLCEHRLLGGIAAHEKLTPEESLRLVRWIAAGAR</sequence>
<comment type="caution">
    <text evidence="2">The sequence shown here is derived from an EMBL/GenBank/DDBJ whole genome shotgun (WGS) entry which is preliminary data.</text>
</comment>
<dbReference type="Gene3D" id="1.10.760.10">
    <property type="entry name" value="Cytochrome c-like domain"/>
    <property type="match status" value="1"/>
</dbReference>
<dbReference type="RefSeq" id="WP_143895662.1">
    <property type="nucleotide sequence ID" value="NZ_VJND01000010.1"/>
</dbReference>
<evidence type="ECO:0008006" key="4">
    <source>
        <dbReference type="Google" id="ProtNLM"/>
    </source>
</evidence>
<dbReference type="EMBL" id="VJND01000010">
    <property type="protein sequence ID" value="TSE24849.1"/>
    <property type="molecule type" value="Genomic_DNA"/>
</dbReference>
<evidence type="ECO:0000313" key="2">
    <source>
        <dbReference type="EMBL" id="TSE24849.1"/>
    </source>
</evidence>
<dbReference type="GO" id="GO:0046872">
    <property type="term" value="F:metal ion binding"/>
    <property type="evidence" value="ECO:0007669"/>
    <property type="project" value="UniProtKB-KW"/>
</dbReference>
<feature type="signal peptide" evidence="1">
    <location>
        <begin position="1"/>
        <end position="36"/>
    </location>
</feature>
<organism evidence="2 3">
    <name type="scientific">Tepidimonas sediminis</name>
    <dbReference type="NCBI Taxonomy" id="2588941"/>
    <lineage>
        <taxon>Bacteria</taxon>
        <taxon>Pseudomonadati</taxon>
        <taxon>Pseudomonadota</taxon>
        <taxon>Betaproteobacteria</taxon>
        <taxon>Burkholderiales</taxon>
        <taxon>Tepidimonas</taxon>
    </lineage>
</organism>
<keyword evidence="3" id="KW-1185">Reference proteome</keyword>
<keyword evidence="1" id="KW-0732">Signal</keyword>
<dbReference type="GO" id="GO:0009055">
    <property type="term" value="F:electron transfer activity"/>
    <property type="evidence" value="ECO:0007669"/>
    <property type="project" value="InterPro"/>
</dbReference>
<accession>A0A554WMQ3</accession>
<dbReference type="GO" id="GO:0020037">
    <property type="term" value="F:heme binding"/>
    <property type="evidence" value="ECO:0007669"/>
    <property type="project" value="InterPro"/>
</dbReference>
<evidence type="ECO:0000313" key="3">
    <source>
        <dbReference type="Proteomes" id="UP000320225"/>
    </source>
</evidence>
<gene>
    <name evidence="2" type="ORF">Tsedi_01709</name>
</gene>
<proteinExistence type="predicted"/>